<evidence type="ECO:0000256" key="1">
    <source>
        <dbReference type="ARBA" id="ARBA00001971"/>
    </source>
</evidence>
<comment type="pathway">
    <text evidence="2">Secondary metabolite biosynthesis.</text>
</comment>
<feature type="region of interest" description="Disordered" evidence="9">
    <location>
        <begin position="220"/>
        <end position="241"/>
    </location>
</feature>
<dbReference type="EMBL" id="JABCKV010000076">
    <property type="protein sequence ID" value="KAG5644264.1"/>
    <property type="molecule type" value="Genomic_DNA"/>
</dbReference>
<dbReference type="InterPro" id="IPR050364">
    <property type="entry name" value="Cytochrome_P450_fung"/>
</dbReference>
<dbReference type="Pfam" id="PF00067">
    <property type="entry name" value="p450"/>
    <property type="match status" value="2"/>
</dbReference>
<evidence type="ECO:0000256" key="5">
    <source>
        <dbReference type="ARBA" id="ARBA00022723"/>
    </source>
</evidence>
<keyword evidence="11" id="KW-1185">Reference proteome</keyword>
<dbReference type="GO" id="GO:0005506">
    <property type="term" value="F:iron ion binding"/>
    <property type="evidence" value="ECO:0007669"/>
    <property type="project" value="InterPro"/>
</dbReference>
<evidence type="ECO:0000256" key="7">
    <source>
        <dbReference type="ARBA" id="ARBA00023004"/>
    </source>
</evidence>
<dbReference type="InterPro" id="IPR036396">
    <property type="entry name" value="Cyt_P450_sf"/>
</dbReference>
<reference evidence="10" key="1">
    <citation type="submission" date="2020-07" db="EMBL/GenBank/DDBJ databases">
        <authorList>
            <person name="Nieuwenhuis M."/>
            <person name="Van De Peppel L.J.J."/>
        </authorList>
    </citation>
    <scope>NUCLEOTIDE SEQUENCE</scope>
    <source>
        <strain evidence="10">AP01</strain>
        <tissue evidence="10">Mycelium</tissue>
    </source>
</reference>
<proteinExistence type="inferred from homology"/>
<evidence type="ECO:0000256" key="3">
    <source>
        <dbReference type="ARBA" id="ARBA00010617"/>
    </source>
</evidence>
<protein>
    <recommendedName>
        <fullName evidence="12">Cytochrome P450</fullName>
    </recommendedName>
</protein>
<dbReference type="GO" id="GO:0004497">
    <property type="term" value="F:monooxygenase activity"/>
    <property type="evidence" value="ECO:0007669"/>
    <property type="project" value="UniProtKB-KW"/>
</dbReference>
<reference evidence="10" key="2">
    <citation type="submission" date="2021-10" db="EMBL/GenBank/DDBJ databases">
        <title>Phylogenomics reveals ancestral predisposition of the termite-cultivated fungus Termitomyces towards a domesticated lifestyle.</title>
        <authorList>
            <person name="Auxier B."/>
            <person name="Grum-Grzhimaylo A."/>
            <person name="Cardenas M.E."/>
            <person name="Lodge J.D."/>
            <person name="Laessoe T."/>
            <person name="Pedersen O."/>
            <person name="Smith M.E."/>
            <person name="Kuyper T.W."/>
            <person name="Franco-Molano E.A."/>
            <person name="Baroni T.J."/>
            <person name="Aanen D.K."/>
        </authorList>
    </citation>
    <scope>NUCLEOTIDE SEQUENCE</scope>
    <source>
        <strain evidence="10">AP01</strain>
        <tissue evidence="10">Mycelium</tissue>
    </source>
</reference>
<accession>A0A9P7KCK9</accession>
<evidence type="ECO:0000256" key="4">
    <source>
        <dbReference type="ARBA" id="ARBA00022617"/>
    </source>
</evidence>
<comment type="cofactor">
    <cofactor evidence="1">
        <name>heme</name>
        <dbReference type="ChEBI" id="CHEBI:30413"/>
    </cofactor>
</comment>
<dbReference type="AlphaFoldDB" id="A0A9P7KCK9"/>
<dbReference type="PANTHER" id="PTHR46300">
    <property type="entry name" value="P450, PUTATIVE (EUROFUNG)-RELATED-RELATED"/>
    <property type="match status" value="1"/>
</dbReference>
<dbReference type="PANTHER" id="PTHR46300:SF7">
    <property type="entry name" value="P450, PUTATIVE (EUROFUNG)-RELATED"/>
    <property type="match status" value="1"/>
</dbReference>
<dbReference type="InterPro" id="IPR002401">
    <property type="entry name" value="Cyt_P450_E_grp-I"/>
</dbReference>
<evidence type="ECO:0000313" key="11">
    <source>
        <dbReference type="Proteomes" id="UP000775547"/>
    </source>
</evidence>
<comment type="similarity">
    <text evidence="3">Belongs to the cytochrome P450 family.</text>
</comment>
<keyword evidence="8" id="KW-0503">Monooxygenase</keyword>
<keyword evidence="5" id="KW-0479">Metal-binding</keyword>
<organism evidence="10 11">
    <name type="scientific">Asterophora parasitica</name>
    <dbReference type="NCBI Taxonomy" id="117018"/>
    <lineage>
        <taxon>Eukaryota</taxon>
        <taxon>Fungi</taxon>
        <taxon>Dikarya</taxon>
        <taxon>Basidiomycota</taxon>
        <taxon>Agaricomycotina</taxon>
        <taxon>Agaricomycetes</taxon>
        <taxon>Agaricomycetidae</taxon>
        <taxon>Agaricales</taxon>
        <taxon>Tricholomatineae</taxon>
        <taxon>Lyophyllaceae</taxon>
        <taxon>Asterophora</taxon>
    </lineage>
</organism>
<evidence type="ECO:0000256" key="2">
    <source>
        <dbReference type="ARBA" id="ARBA00005179"/>
    </source>
</evidence>
<gene>
    <name evidence="10" type="ORF">DXG03_008749</name>
</gene>
<sequence>MAGETIISIAYGLDVKPKNDFYIATAEKGIAPLLIAGVPGTFLVDTFPFLKYVPSWMPGAGFRRKAKEWRKLALDMANVPYEAAITRIKSGNFTPSFTSYSLDNMDEKGDLELQEYVIKSTAGSMYAAGSDSTVSALASCILGLLQNPEVLKKAQQEVDSVVGLNQLPSFDEESSLPYITAIVMETLRWREVTPIGEQAMLHDEKEYPDPFTFNPDRFMKDGKLNGDTRDPSPVAFGFGRR</sequence>
<evidence type="ECO:0000313" key="10">
    <source>
        <dbReference type="EMBL" id="KAG5644264.1"/>
    </source>
</evidence>
<keyword evidence="7" id="KW-0408">Iron</keyword>
<feature type="compositionally biased region" description="Basic and acidic residues" evidence="9">
    <location>
        <begin position="220"/>
        <end position="230"/>
    </location>
</feature>
<dbReference type="InterPro" id="IPR001128">
    <property type="entry name" value="Cyt_P450"/>
</dbReference>
<dbReference type="OrthoDB" id="2789670at2759"/>
<keyword evidence="4" id="KW-0349">Heme</keyword>
<name>A0A9P7KCK9_9AGAR</name>
<dbReference type="SUPFAM" id="SSF48264">
    <property type="entry name" value="Cytochrome P450"/>
    <property type="match status" value="1"/>
</dbReference>
<dbReference type="GO" id="GO:0020037">
    <property type="term" value="F:heme binding"/>
    <property type="evidence" value="ECO:0007669"/>
    <property type="project" value="InterPro"/>
</dbReference>
<dbReference type="GO" id="GO:0016705">
    <property type="term" value="F:oxidoreductase activity, acting on paired donors, with incorporation or reduction of molecular oxygen"/>
    <property type="evidence" value="ECO:0007669"/>
    <property type="project" value="InterPro"/>
</dbReference>
<evidence type="ECO:0008006" key="12">
    <source>
        <dbReference type="Google" id="ProtNLM"/>
    </source>
</evidence>
<evidence type="ECO:0000256" key="8">
    <source>
        <dbReference type="ARBA" id="ARBA00023033"/>
    </source>
</evidence>
<dbReference type="Gene3D" id="1.10.630.10">
    <property type="entry name" value="Cytochrome P450"/>
    <property type="match status" value="1"/>
</dbReference>
<comment type="caution">
    <text evidence="10">The sequence shown here is derived from an EMBL/GenBank/DDBJ whole genome shotgun (WGS) entry which is preliminary data.</text>
</comment>
<evidence type="ECO:0000256" key="6">
    <source>
        <dbReference type="ARBA" id="ARBA00023002"/>
    </source>
</evidence>
<dbReference type="Proteomes" id="UP000775547">
    <property type="component" value="Unassembled WGS sequence"/>
</dbReference>
<evidence type="ECO:0000256" key="9">
    <source>
        <dbReference type="SAM" id="MobiDB-lite"/>
    </source>
</evidence>
<keyword evidence="6" id="KW-0560">Oxidoreductase</keyword>
<dbReference type="PRINTS" id="PR00463">
    <property type="entry name" value="EP450I"/>
</dbReference>